<keyword evidence="3" id="KW-0808">Transferase</keyword>
<dbReference type="PRINTS" id="PR00508">
    <property type="entry name" value="S21N4MTFRASE"/>
</dbReference>
<organism evidence="5">
    <name type="scientific">marine sediment metagenome</name>
    <dbReference type="NCBI Taxonomy" id="412755"/>
    <lineage>
        <taxon>unclassified sequences</taxon>
        <taxon>metagenomes</taxon>
        <taxon>ecological metagenomes</taxon>
    </lineage>
</organism>
<dbReference type="InterPro" id="IPR002941">
    <property type="entry name" value="DNA_methylase_N4/N6"/>
</dbReference>
<protein>
    <recommendedName>
        <fullName evidence="4">DNA methylase N-4/N-6 domain-containing protein</fullName>
    </recommendedName>
</protein>
<proteinExistence type="inferred from homology"/>
<dbReference type="InterPro" id="IPR002052">
    <property type="entry name" value="DNA_methylase_N6_adenine_CS"/>
</dbReference>
<reference evidence="5" key="1">
    <citation type="journal article" date="2015" name="Nature">
        <title>Complex archaea that bridge the gap between prokaryotes and eukaryotes.</title>
        <authorList>
            <person name="Spang A."/>
            <person name="Saw J.H."/>
            <person name="Jorgensen S.L."/>
            <person name="Zaremba-Niedzwiedzka K."/>
            <person name="Martijn J."/>
            <person name="Lind A.E."/>
            <person name="van Eijk R."/>
            <person name="Schleper C."/>
            <person name="Guy L."/>
            <person name="Ettema T.J."/>
        </authorList>
    </citation>
    <scope>NUCLEOTIDE SEQUENCE</scope>
</reference>
<evidence type="ECO:0000256" key="2">
    <source>
        <dbReference type="ARBA" id="ARBA00022603"/>
    </source>
</evidence>
<dbReference type="GO" id="GO:0032259">
    <property type="term" value="P:methylation"/>
    <property type="evidence" value="ECO:0007669"/>
    <property type="project" value="UniProtKB-KW"/>
</dbReference>
<dbReference type="Gene3D" id="3.40.50.150">
    <property type="entry name" value="Vaccinia Virus protein VP39"/>
    <property type="match status" value="1"/>
</dbReference>
<sequence length="143" mass="16642">MEINQYLNKVICADCIEIFNSLPDNSIDLIITDPPYGVNFEEGLYNDSASVVFDDYGKWLEEMSRVLKIHSHIYLFVPTLQLEKWIVKVKNNFKFNNLLALQVYQTNKTIQKRLKGTRKPLFYPFISTIGNSSQPNILEDKFS</sequence>
<dbReference type="SUPFAM" id="SSF53335">
    <property type="entry name" value="S-adenosyl-L-methionine-dependent methyltransferases"/>
    <property type="match status" value="1"/>
</dbReference>
<dbReference type="EMBL" id="LAZR01064263">
    <property type="protein sequence ID" value="KKK57864.1"/>
    <property type="molecule type" value="Genomic_DNA"/>
</dbReference>
<keyword evidence="2" id="KW-0489">Methyltransferase</keyword>
<comment type="similarity">
    <text evidence="1">Belongs to the N(4)/N(6)-methyltransferase family.</text>
</comment>
<dbReference type="GO" id="GO:0008170">
    <property type="term" value="F:N-methyltransferase activity"/>
    <property type="evidence" value="ECO:0007669"/>
    <property type="project" value="InterPro"/>
</dbReference>
<dbReference type="PROSITE" id="PS00092">
    <property type="entry name" value="N6_MTASE"/>
    <property type="match status" value="1"/>
</dbReference>
<dbReference type="Pfam" id="PF01555">
    <property type="entry name" value="N6_N4_Mtase"/>
    <property type="match status" value="1"/>
</dbReference>
<gene>
    <name evidence="5" type="ORF">LCGC14_3050190</name>
</gene>
<dbReference type="GO" id="GO:0003677">
    <property type="term" value="F:DNA binding"/>
    <property type="evidence" value="ECO:0007669"/>
    <property type="project" value="InterPro"/>
</dbReference>
<feature type="domain" description="DNA methylase N-4/N-6" evidence="4">
    <location>
        <begin position="27"/>
        <end position="106"/>
    </location>
</feature>
<evidence type="ECO:0000259" key="4">
    <source>
        <dbReference type="Pfam" id="PF01555"/>
    </source>
</evidence>
<evidence type="ECO:0000313" key="5">
    <source>
        <dbReference type="EMBL" id="KKK57864.1"/>
    </source>
</evidence>
<name>A0A0F8YUZ7_9ZZZZ</name>
<accession>A0A0F8YUZ7</accession>
<dbReference type="InterPro" id="IPR029063">
    <property type="entry name" value="SAM-dependent_MTases_sf"/>
</dbReference>
<dbReference type="AlphaFoldDB" id="A0A0F8YUZ7"/>
<feature type="non-terminal residue" evidence="5">
    <location>
        <position position="143"/>
    </location>
</feature>
<evidence type="ECO:0000256" key="3">
    <source>
        <dbReference type="ARBA" id="ARBA00022679"/>
    </source>
</evidence>
<evidence type="ECO:0000256" key="1">
    <source>
        <dbReference type="ARBA" id="ARBA00006594"/>
    </source>
</evidence>
<dbReference type="InterPro" id="IPR001091">
    <property type="entry name" value="RM_Methyltransferase"/>
</dbReference>
<comment type="caution">
    <text evidence="5">The sequence shown here is derived from an EMBL/GenBank/DDBJ whole genome shotgun (WGS) entry which is preliminary data.</text>
</comment>